<dbReference type="Proteomes" id="UP001066276">
    <property type="component" value="Chromosome 2_1"/>
</dbReference>
<protein>
    <submittedName>
        <fullName evidence="2">Uncharacterized protein</fullName>
    </submittedName>
</protein>
<proteinExistence type="predicted"/>
<evidence type="ECO:0000313" key="2">
    <source>
        <dbReference type="EMBL" id="KAJ1198072.1"/>
    </source>
</evidence>
<accession>A0AAV7VBD9</accession>
<dbReference type="EMBL" id="JANPWB010000003">
    <property type="protein sequence ID" value="KAJ1198072.1"/>
    <property type="molecule type" value="Genomic_DNA"/>
</dbReference>
<comment type="caution">
    <text evidence="2">The sequence shown here is derived from an EMBL/GenBank/DDBJ whole genome shotgun (WGS) entry which is preliminary data.</text>
</comment>
<evidence type="ECO:0000313" key="3">
    <source>
        <dbReference type="Proteomes" id="UP001066276"/>
    </source>
</evidence>
<gene>
    <name evidence="2" type="ORF">NDU88_001916</name>
</gene>
<sequence length="89" mass="9514">MSSSTAHLDKTVPDVPAGTHSDTAMECILQEISAVGRRLEAIDSKTTALSAESKSILVDTASFQAMVMDLNHHLNAVESQMMSLPDNVN</sequence>
<reference evidence="2" key="1">
    <citation type="journal article" date="2022" name="bioRxiv">
        <title>Sequencing and chromosome-scale assembly of the giantPleurodeles waltlgenome.</title>
        <authorList>
            <person name="Brown T."/>
            <person name="Elewa A."/>
            <person name="Iarovenko S."/>
            <person name="Subramanian E."/>
            <person name="Araus A.J."/>
            <person name="Petzold A."/>
            <person name="Susuki M."/>
            <person name="Suzuki K.-i.T."/>
            <person name="Hayashi T."/>
            <person name="Toyoda A."/>
            <person name="Oliveira C."/>
            <person name="Osipova E."/>
            <person name="Leigh N.D."/>
            <person name="Simon A."/>
            <person name="Yun M.H."/>
        </authorList>
    </citation>
    <scope>NUCLEOTIDE SEQUENCE</scope>
    <source>
        <strain evidence="2">20211129_DDA</strain>
        <tissue evidence="2">Liver</tissue>
    </source>
</reference>
<feature type="region of interest" description="Disordered" evidence="1">
    <location>
        <begin position="1"/>
        <end position="20"/>
    </location>
</feature>
<dbReference type="AlphaFoldDB" id="A0AAV7VBD9"/>
<name>A0AAV7VBD9_PLEWA</name>
<evidence type="ECO:0000256" key="1">
    <source>
        <dbReference type="SAM" id="MobiDB-lite"/>
    </source>
</evidence>
<keyword evidence="3" id="KW-1185">Reference proteome</keyword>
<organism evidence="2 3">
    <name type="scientific">Pleurodeles waltl</name>
    <name type="common">Iberian ribbed newt</name>
    <dbReference type="NCBI Taxonomy" id="8319"/>
    <lineage>
        <taxon>Eukaryota</taxon>
        <taxon>Metazoa</taxon>
        <taxon>Chordata</taxon>
        <taxon>Craniata</taxon>
        <taxon>Vertebrata</taxon>
        <taxon>Euteleostomi</taxon>
        <taxon>Amphibia</taxon>
        <taxon>Batrachia</taxon>
        <taxon>Caudata</taxon>
        <taxon>Salamandroidea</taxon>
        <taxon>Salamandridae</taxon>
        <taxon>Pleurodelinae</taxon>
        <taxon>Pleurodeles</taxon>
    </lineage>
</organism>